<evidence type="ECO:0000256" key="6">
    <source>
        <dbReference type="ARBA" id="ARBA00023014"/>
    </source>
</evidence>
<dbReference type="AlphaFoldDB" id="L0HG09"/>
<accession>L0HG09</accession>
<keyword evidence="10" id="KW-1185">Reference proteome</keyword>
<feature type="domain" description="4Fe-4S ferredoxin-type" evidence="8">
    <location>
        <begin position="223"/>
        <end position="255"/>
    </location>
</feature>
<dbReference type="KEGG" id="mfo:Metfor_1949"/>
<dbReference type="SUPFAM" id="SSF54862">
    <property type="entry name" value="4Fe-4S ferredoxins"/>
    <property type="match status" value="1"/>
</dbReference>
<keyword evidence="5" id="KW-0408">Iron</keyword>
<dbReference type="EMBL" id="CP003167">
    <property type="protein sequence ID" value="AGB02965.1"/>
    <property type="molecule type" value="Genomic_DNA"/>
</dbReference>
<evidence type="ECO:0000313" key="10">
    <source>
        <dbReference type="Proteomes" id="UP000010824"/>
    </source>
</evidence>
<dbReference type="GO" id="GO:0005886">
    <property type="term" value="C:plasma membrane"/>
    <property type="evidence" value="ECO:0007669"/>
    <property type="project" value="TreeGrafter"/>
</dbReference>
<dbReference type="RefSeq" id="WP_015285928.1">
    <property type="nucleotide sequence ID" value="NC_019943.1"/>
</dbReference>
<protein>
    <recommendedName>
        <fullName evidence="8">4Fe-4S ferredoxin-type domain-containing protein</fullName>
    </recommendedName>
</protein>
<feature type="transmembrane region" description="Helical" evidence="7">
    <location>
        <begin position="6"/>
        <end position="25"/>
    </location>
</feature>
<dbReference type="InterPro" id="IPR017896">
    <property type="entry name" value="4Fe4S_Fe-S-bd"/>
</dbReference>
<keyword evidence="7" id="KW-1133">Transmembrane helix</keyword>
<evidence type="ECO:0000256" key="1">
    <source>
        <dbReference type="ARBA" id="ARBA00022448"/>
    </source>
</evidence>
<sequence length="258" mass="28435" precursor="true">MPGYSLIRPFGFFYAIILILVLTYLWYSGRWKQKAGILLLLVSAALGFFIFAPVAPHQFQELVVRDVSALGVSLMVAAIGLTVIIILTLVSGRFFCGYFCPVGALQELASLVPVKKFQPRQKHTFMAVHAVVFLIFLILAFVFSSALLDYFGIRDFFGLALTTGSLVFLAMLLVSVFFYRPFCRLVCPYGVLLALAGSASFLALQRTGACIECGNCERACLVDEAKRDDRKAECYLCGRCTDACPVSGALKFGRRKQA</sequence>
<dbReference type="eggNOG" id="arCOG02772">
    <property type="taxonomic scope" value="Archaea"/>
</dbReference>
<keyword evidence="7" id="KW-0812">Transmembrane</keyword>
<evidence type="ECO:0000256" key="3">
    <source>
        <dbReference type="ARBA" id="ARBA00022723"/>
    </source>
</evidence>
<evidence type="ECO:0000256" key="7">
    <source>
        <dbReference type="SAM" id="Phobius"/>
    </source>
</evidence>
<dbReference type="GeneID" id="14308338"/>
<keyword evidence="7" id="KW-0472">Membrane</keyword>
<dbReference type="HOGENOM" id="CLU_033147_2_1_2"/>
<dbReference type="OrthoDB" id="23833at2157"/>
<dbReference type="Proteomes" id="UP000010824">
    <property type="component" value="Chromosome"/>
</dbReference>
<dbReference type="InterPro" id="IPR051684">
    <property type="entry name" value="Electron_Trans/Redox"/>
</dbReference>
<evidence type="ECO:0000259" key="8">
    <source>
        <dbReference type="PROSITE" id="PS51379"/>
    </source>
</evidence>
<keyword evidence="2" id="KW-0004">4Fe-4S</keyword>
<dbReference type="PROSITE" id="PS00198">
    <property type="entry name" value="4FE4S_FER_1"/>
    <property type="match status" value="1"/>
</dbReference>
<keyword evidence="4" id="KW-0249">Electron transport</keyword>
<keyword evidence="6" id="KW-0411">Iron-sulfur</keyword>
<dbReference type="GO" id="GO:0016491">
    <property type="term" value="F:oxidoreductase activity"/>
    <property type="evidence" value="ECO:0007669"/>
    <property type="project" value="UniProtKB-ARBA"/>
</dbReference>
<dbReference type="PANTHER" id="PTHR30176:SF3">
    <property type="entry name" value="FERREDOXIN-TYPE PROTEIN NAPH"/>
    <property type="match status" value="1"/>
</dbReference>
<dbReference type="GO" id="GO:0051539">
    <property type="term" value="F:4 iron, 4 sulfur cluster binding"/>
    <property type="evidence" value="ECO:0007669"/>
    <property type="project" value="UniProtKB-KW"/>
</dbReference>
<dbReference type="PANTHER" id="PTHR30176">
    <property type="entry name" value="FERREDOXIN-TYPE PROTEIN NAPH"/>
    <property type="match status" value="1"/>
</dbReference>
<dbReference type="InParanoid" id="L0HG09"/>
<evidence type="ECO:0000256" key="4">
    <source>
        <dbReference type="ARBA" id="ARBA00022982"/>
    </source>
</evidence>
<reference evidence="10" key="1">
    <citation type="submission" date="2011-12" db="EMBL/GenBank/DDBJ databases">
        <title>Complete sequence of Methanoregula formicicum SMSP.</title>
        <authorList>
            <person name="Lucas S."/>
            <person name="Han J."/>
            <person name="Lapidus A."/>
            <person name="Cheng J.-F."/>
            <person name="Goodwin L."/>
            <person name="Pitluck S."/>
            <person name="Peters L."/>
            <person name="Ovchinnikova G."/>
            <person name="Teshima H."/>
            <person name="Detter J.C."/>
            <person name="Han C."/>
            <person name="Tapia R."/>
            <person name="Land M."/>
            <person name="Hauser L."/>
            <person name="Kyrpides N."/>
            <person name="Ivanova N."/>
            <person name="Pagani I."/>
            <person name="Imachi H."/>
            <person name="Tamaki H."/>
            <person name="Sekiguchi Y."/>
            <person name="Kamagata Y."/>
            <person name="Cadillo-Quiroz H."/>
            <person name="Zinder S."/>
            <person name="Liu W.-T."/>
            <person name="Woyke T."/>
        </authorList>
    </citation>
    <scope>NUCLEOTIDE SEQUENCE [LARGE SCALE GENOMIC DNA]</scope>
    <source>
        <strain evidence="10">DSM 22288 / NBRC 105244 / SMSP</strain>
    </source>
</reference>
<feature type="transmembrane region" description="Helical" evidence="7">
    <location>
        <begin position="67"/>
        <end position="90"/>
    </location>
</feature>
<organism evidence="9 10">
    <name type="scientific">Methanoregula formicica (strain DSM 22288 / NBRC 105244 / SMSP)</name>
    <dbReference type="NCBI Taxonomy" id="593750"/>
    <lineage>
        <taxon>Archaea</taxon>
        <taxon>Methanobacteriati</taxon>
        <taxon>Methanobacteriota</taxon>
        <taxon>Stenosarchaea group</taxon>
        <taxon>Methanomicrobia</taxon>
        <taxon>Methanomicrobiales</taxon>
        <taxon>Methanoregulaceae</taxon>
        <taxon>Methanoregula</taxon>
    </lineage>
</organism>
<evidence type="ECO:0000313" key="9">
    <source>
        <dbReference type="EMBL" id="AGB02965.1"/>
    </source>
</evidence>
<gene>
    <name evidence="9" type="ordered locus">Metfor_1949</name>
</gene>
<feature type="transmembrane region" description="Helical" evidence="7">
    <location>
        <begin position="156"/>
        <end position="179"/>
    </location>
</feature>
<feature type="transmembrane region" description="Helical" evidence="7">
    <location>
        <begin position="125"/>
        <end position="144"/>
    </location>
</feature>
<feature type="transmembrane region" description="Helical" evidence="7">
    <location>
        <begin position="37"/>
        <end position="55"/>
    </location>
</feature>
<dbReference type="InterPro" id="IPR017900">
    <property type="entry name" value="4Fe4S_Fe_S_CS"/>
</dbReference>
<dbReference type="STRING" id="593750.Metfor_1949"/>
<dbReference type="GO" id="GO:0046872">
    <property type="term" value="F:metal ion binding"/>
    <property type="evidence" value="ECO:0007669"/>
    <property type="project" value="UniProtKB-KW"/>
</dbReference>
<proteinExistence type="predicted"/>
<reference evidence="9 10" key="2">
    <citation type="journal article" date="2014" name="Genome Announc.">
        <title>Complete Genome Sequence of Methanoregula formicica SMSPT, a Mesophilic Hydrogenotrophic Methanogen Isolated from a Methanogenic Upflow Anaerobic Sludge Blanket Reactor.</title>
        <authorList>
            <person name="Yamamoto K."/>
            <person name="Tamaki H."/>
            <person name="Cadillo-Quiroz H."/>
            <person name="Imachi H."/>
            <person name="Kyrpides N."/>
            <person name="Woyke T."/>
            <person name="Goodwin L."/>
            <person name="Zinder S.H."/>
            <person name="Kamagata Y."/>
            <person name="Liu W.T."/>
        </authorList>
    </citation>
    <scope>NUCLEOTIDE SEQUENCE [LARGE SCALE GENOMIC DNA]</scope>
    <source>
        <strain evidence="10">DSM 22288 / NBRC 105244 / SMSP</strain>
    </source>
</reference>
<evidence type="ECO:0000256" key="5">
    <source>
        <dbReference type="ARBA" id="ARBA00023004"/>
    </source>
</evidence>
<dbReference type="PROSITE" id="PS51379">
    <property type="entry name" value="4FE4S_FER_2"/>
    <property type="match status" value="1"/>
</dbReference>
<evidence type="ECO:0000256" key="2">
    <source>
        <dbReference type="ARBA" id="ARBA00022485"/>
    </source>
</evidence>
<name>L0HG09_METFS</name>
<dbReference type="Pfam" id="PF12801">
    <property type="entry name" value="Fer4_5"/>
    <property type="match status" value="2"/>
</dbReference>
<keyword evidence="3" id="KW-0479">Metal-binding</keyword>
<keyword evidence="1" id="KW-0813">Transport</keyword>